<dbReference type="SUPFAM" id="SSF56322">
    <property type="entry name" value="ADC synthase"/>
    <property type="match status" value="1"/>
</dbReference>
<evidence type="ECO:0000313" key="6">
    <source>
        <dbReference type="EMBL" id="ACA60523.1"/>
    </source>
</evidence>
<organism evidence="6 7">
    <name type="scientific">Desulforudis audaxviator (strain MP104C)</name>
    <dbReference type="NCBI Taxonomy" id="477974"/>
    <lineage>
        <taxon>Bacteria</taxon>
        <taxon>Bacillati</taxon>
        <taxon>Bacillota</taxon>
        <taxon>Clostridia</taxon>
        <taxon>Thermoanaerobacterales</taxon>
        <taxon>Candidatus Desulforudaceae</taxon>
        <taxon>Candidatus Desulforudis</taxon>
    </lineage>
</organism>
<keyword evidence="7" id="KW-1185">Reference proteome</keyword>
<dbReference type="InterPro" id="IPR005802">
    <property type="entry name" value="ADC_synth_comp_1"/>
</dbReference>
<feature type="region of interest" description="Disordered" evidence="3">
    <location>
        <begin position="181"/>
        <end position="228"/>
    </location>
</feature>
<proteinExistence type="predicted"/>
<dbReference type="STRING" id="477974.Daud_2033"/>
<evidence type="ECO:0000256" key="3">
    <source>
        <dbReference type="SAM" id="MobiDB-lite"/>
    </source>
</evidence>
<reference evidence="7" key="1">
    <citation type="submission" date="2007-10" db="EMBL/GenBank/DDBJ databases">
        <title>Complete sequence of chromosome of Desulforudis audaxviator MP104C.</title>
        <authorList>
            <person name="Copeland A."/>
            <person name="Lucas S."/>
            <person name="Lapidus A."/>
            <person name="Barry K."/>
            <person name="Glavina del Rio T."/>
            <person name="Dalin E."/>
            <person name="Tice H."/>
            <person name="Bruce D."/>
            <person name="Pitluck S."/>
            <person name="Lowry S.R."/>
            <person name="Larimer F."/>
            <person name="Land M.L."/>
            <person name="Hauser L."/>
            <person name="Kyrpides N."/>
            <person name="Ivanova N.N."/>
            <person name="Richardson P."/>
        </authorList>
    </citation>
    <scope>NUCLEOTIDE SEQUENCE [LARGE SCALE GENOMIC DNA]</scope>
    <source>
        <strain evidence="7">MP104C</strain>
    </source>
</reference>
<evidence type="ECO:0000313" key="7">
    <source>
        <dbReference type="Proteomes" id="UP000008544"/>
    </source>
</evidence>
<dbReference type="OrthoDB" id="9803598at2"/>
<dbReference type="eggNOG" id="COG0147">
    <property type="taxonomic scope" value="Bacteria"/>
</dbReference>
<dbReference type="Pfam" id="PF00425">
    <property type="entry name" value="Chorismate_bind"/>
    <property type="match status" value="1"/>
</dbReference>
<accession>B1I658</accession>
<feature type="domain" description="Chorismate-utilising enzyme C-terminal" evidence="4">
    <location>
        <begin position="237"/>
        <end position="492"/>
    </location>
</feature>
<dbReference type="NCBIfam" id="TIGR00553">
    <property type="entry name" value="pabB"/>
    <property type="match status" value="1"/>
</dbReference>
<dbReference type="GO" id="GO:0016829">
    <property type="term" value="F:lyase activity"/>
    <property type="evidence" value="ECO:0007669"/>
    <property type="project" value="UniProtKB-KW"/>
</dbReference>
<gene>
    <name evidence="6" type="ordered locus">Daud_2033</name>
</gene>
<dbReference type="PANTHER" id="PTHR11236:SF50">
    <property type="entry name" value="AMINODEOXYCHORISMATE SYNTHASE COMPONENT 1"/>
    <property type="match status" value="1"/>
</dbReference>
<dbReference type="AlphaFoldDB" id="B1I658"/>
<dbReference type="EMBL" id="CP000860">
    <property type="protein sequence ID" value="ACA60523.1"/>
    <property type="molecule type" value="Genomic_DNA"/>
</dbReference>
<dbReference type="EC" id="2.6.1.85" evidence="1"/>
<dbReference type="GO" id="GO:0000162">
    <property type="term" value="P:L-tryptophan biosynthetic process"/>
    <property type="evidence" value="ECO:0007669"/>
    <property type="project" value="TreeGrafter"/>
</dbReference>
<evidence type="ECO:0000256" key="1">
    <source>
        <dbReference type="ARBA" id="ARBA00013139"/>
    </source>
</evidence>
<dbReference type="Proteomes" id="UP000008544">
    <property type="component" value="Chromosome"/>
</dbReference>
<keyword evidence="6" id="KW-0456">Lyase</keyword>
<dbReference type="GO" id="GO:0009396">
    <property type="term" value="P:folic acid-containing compound biosynthetic process"/>
    <property type="evidence" value="ECO:0007669"/>
    <property type="project" value="InterPro"/>
</dbReference>
<dbReference type="KEGG" id="dau:Daud_2033"/>
<reference evidence="6 7" key="2">
    <citation type="journal article" date="2008" name="Science">
        <title>Environmental genomics reveals a single-species ecosystem deep within Earth.</title>
        <authorList>
            <person name="Chivian D."/>
            <person name="Brodie E.L."/>
            <person name="Alm E.J."/>
            <person name="Culley D.E."/>
            <person name="Dehal P.S."/>
            <person name="Desantis T.Z."/>
            <person name="Gihring T.M."/>
            <person name="Lapidus A."/>
            <person name="Lin L.H."/>
            <person name="Lowry S.R."/>
            <person name="Moser D.P."/>
            <person name="Richardson P.M."/>
            <person name="Southam G."/>
            <person name="Wanger G."/>
            <person name="Pratt L.M."/>
            <person name="Andersen G.L."/>
            <person name="Hazen T.C."/>
            <person name="Brockman F.J."/>
            <person name="Arkin A.P."/>
            <person name="Onstott T.C."/>
        </authorList>
    </citation>
    <scope>NUCLEOTIDE SEQUENCE [LARGE SCALE GENOMIC DNA]</scope>
    <source>
        <strain evidence="6 7">MP104C</strain>
    </source>
</reference>
<keyword evidence="2" id="KW-0808">Transferase</keyword>
<dbReference type="Pfam" id="PF04715">
    <property type="entry name" value="Anth_synt_I_N"/>
    <property type="match status" value="1"/>
</dbReference>
<dbReference type="GO" id="GO:0046820">
    <property type="term" value="F:4-amino-4-deoxychorismate synthase activity"/>
    <property type="evidence" value="ECO:0007669"/>
    <property type="project" value="UniProtKB-EC"/>
</dbReference>
<evidence type="ECO:0000256" key="2">
    <source>
        <dbReference type="ARBA" id="ARBA00022679"/>
    </source>
</evidence>
<dbReference type="PRINTS" id="PR00095">
    <property type="entry name" value="ANTSNTHASEI"/>
</dbReference>
<sequence>MLVDKRPWPSGPEALYTRLENRPGLVILDSGMEPRADALHASGRWCFAAFDPFAVLECRLDGCRLTVGGRAREFKGDPLDILQSILEEYALPPGSGPTPLPAGGIGFLAYGLRVFLEPRPTRPDDLDLPVLHLGFYDAVLAFDRRDGSLYLTSTGLPAGGRARAERAASRMRLLREVVDSAVEKPASAPPEPGVPGSTRGYPGVPGGTRVSGSAGQRVSGSAGQPVPPAAVSSSFDRAAYLEAVRRVKNHILAGDVYQVNLAQRFSVPWTGSAHALFGRLCRDNPAPFSALIKGAGFAVVSASPERFLHLNPRTGVVHTRPIKGTRPRGSSPETDARLACELLASEKDRAEHIMIVDLERNDLSRVAQPSSVRVPEMLVLEPFPTVWHLVSTVEAELRPGTGVADLLRAAFPGGSITGAPKIRAMEIIEELEPVPRGVYTGAAGYFSFDGHLDLNITIRTIVLRGGRAWFHVGGGIVADSEPEAEYRETLDKARALFAALGSPGRREGG</sequence>
<dbReference type="HOGENOM" id="CLU_006493_7_2_9"/>
<feature type="compositionally biased region" description="Polar residues" evidence="3">
    <location>
        <begin position="210"/>
        <end position="222"/>
    </location>
</feature>
<dbReference type="InterPro" id="IPR006805">
    <property type="entry name" value="Anth_synth_I_N"/>
</dbReference>
<dbReference type="InterPro" id="IPR015890">
    <property type="entry name" value="Chorismate_C"/>
</dbReference>
<dbReference type="InterPro" id="IPR005801">
    <property type="entry name" value="ADC_synthase"/>
</dbReference>
<dbReference type="PANTHER" id="PTHR11236">
    <property type="entry name" value="AMINOBENZOATE/ANTHRANILATE SYNTHASE"/>
    <property type="match status" value="1"/>
</dbReference>
<dbReference type="RefSeq" id="WP_012303098.1">
    <property type="nucleotide sequence ID" value="NC_010424.1"/>
</dbReference>
<evidence type="ECO:0000259" key="5">
    <source>
        <dbReference type="Pfam" id="PF04715"/>
    </source>
</evidence>
<name>B1I658_DESAP</name>
<feature type="domain" description="Anthranilate synthase component I N-terminal" evidence="5">
    <location>
        <begin position="12"/>
        <end position="151"/>
    </location>
</feature>
<evidence type="ECO:0000259" key="4">
    <source>
        <dbReference type="Pfam" id="PF00425"/>
    </source>
</evidence>
<protein>
    <recommendedName>
        <fullName evidence="1">aminodeoxychorismate synthase</fullName>
        <ecNumber evidence="1">2.6.1.85</ecNumber>
    </recommendedName>
</protein>
<dbReference type="InterPro" id="IPR019999">
    <property type="entry name" value="Anth_synth_I-like"/>
</dbReference>
<dbReference type="Gene3D" id="3.60.120.10">
    <property type="entry name" value="Anthranilate synthase"/>
    <property type="match status" value="1"/>
</dbReference>